<feature type="non-terminal residue" evidence="1">
    <location>
        <position position="69"/>
    </location>
</feature>
<reference evidence="1" key="1">
    <citation type="submission" date="2021-02" db="EMBL/GenBank/DDBJ databases">
        <authorList>
            <person name="Nowell W R."/>
        </authorList>
    </citation>
    <scope>NUCLEOTIDE SEQUENCE</scope>
</reference>
<evidence type="ECO:0000313" key="2">
    <source>
        <dbReference type="EMBL" id="CAF4827035.1"/>
    </source>
</evidence>
<dbReference type="EMBL" id="CAJOBP010054432">
    <property type="protein sequence ID" value="CAF4826910.1"/>
    <property type="molecule type" value="Genomic_DNA"/>
</dbReference>
<evidence type="ECO:0000313" key="1">
    <source>
        <dbReference type="EMBL" id="CAF4826910.1"/>
    </source>
</evidence>
<dbReference type="EMBL" id="CAJOBP010054459">
    <property type="protein sequence ID" value="CAF4827035.1"/>
    <property type="molecule type" value="Genomic_DNA"/>
</dbReference>
<comment type="caution">
    <text evidence="1">The sequence shown here is derived from an EMBL/GenBank/DDBJ whole genome shotgun (WGS) entry which is preliminary data.</text>
</comment>
<name>A0A821QJ18_9BILA</name>
<gene>
    <name evidence="1" type="ORF">UJA718_LOCUS42416</name>
    <name evidence="2" type="ORF">UJA718_LOCUS42422</name>
</gene>
<sequence>MSDNEDMYFSLLHKSHNHLLTYRAFEQVRLIALRHYWLPNSIIFHVQSDDSEYAFEFSLNASNEHYYLY</sequence>
<evidence type="ECO:0000313" key="3">
    <source>
        <dbReference type="Proteomes" id="UP000663873"/>
    </source>
</evidence>
<proteinExistence type="predicted"/>
<organism evidence="1 3">
    <name type="scientific">Rotaria socialis</name>
    <dbReference type="NCBI Taxonomy" id="392032"/>
    <lineage>
        <taxon>Eukaryota</taxon>
        <taxon>Metazoa</taxon>
        <taxon>Spiralia</taxon>
        <taxon>Gnathifera</taxon>
        <taxon>Rotifera</taxon>
        <taxon>Eurotatoria</taxon>
        <taxon>Bdelloidea</taxon>
        <taxon>Philodinida</taxon>
        <taxon>Philodinidae</taxon>
        <taxon>Rotaria</taxon>
    </lineage>
</organism>
<dbReference type="Proteomes" id="UP000663873">
    <property type="component" value="Unassembled WGS sequence"/>
</dbReference>
<dbReference type="AlphaFoldDB" id="A0A821QJ18"/>
<protein>
    <submittedName>
        <fullName evidence="1">Uncharacterized protein</fullName>
    </submittedName>
</protein>
<accession>A0A821QJ18</accession>
<keyword evidence="3" id="KW-1185">Reference proteome</keyword>